<keyword evidence="4" id="KW-1185">Reference proteome</keyword>
<keyword evidence="2" id="KW-1133">Transmembrane helix</keyword>
<keyword evidence="2" id="KW-0472">Membrane</keyword>
<dbReference type="RefSeq" id="WP_188678402.1">
    <property type="nucleotide sequence ID" value="NZ_BMGP01000004.1"/>
</dbReference>
<comment type="caution">
    <text evidence="3">The sequence shown here is derived from an EMBL/GenBank/DDBJ whole genome shotgun (WGS) entry which is preliminary data.</text>
</comment>
<feature type="compositionally biased region" description="Pro residues" evidence="1">
    <location>
        <begin position="339"/>
        <end position="351"/>
    </location>
</feature>
<name>A0A917B875_9MICO</name>
<gene>
    <name evidence="3" type="ORF">GCM10011399_22890</name>
</gene>
<feature type="transmembrane region" description="Helical" evidence="2">
    <location>
        <begin position="302"/>
        <end position="326"/>
    </location>
</feature>
<accession>A0A917B875</accession>
<sequence length="358" mass="38225">MSASEGDEQVVVGEDASPGHPVRQSQSRGQTQSQSHSQSPSPTQKPKRRWHWRLIAFLTLIALVYVAVISLYAWSGRVESTGENPAPPPGGVTVLLTQQAVNASAETMSMMATLQASPELQAGDATTLAQDVHIIISPVSGEQAITFAKGTIPGTQNVNLLSTGAIENWPFDTYTSPLVVIAYIGAEGNEQAVPTNVDISGYLPGWRLSNTTVVTHEITVVGPDGDIDWPTFMLTANRSGSTVAFGIVLLSLLVAMPVLVLFVAITAYLGRRKVEASFMSWMGAMLFATIPLRTFLPGSPPIGSWIDFLIVLWVIAGLVAGLIIYVRAWVRWGTPSIPPPVPPSIPPPDPTPTSSKPN</sequence>
<evidence type="ECO:0000256" key="1">
    <source>
        <dbReference type="SAM" id="MobiDB-lite"/>
    </source>
</evidence>
<proteinExistence type="predicted"/>
<evidence type="ECO:0000256" key="2">
    <source>
        <dbReference type="SAM" id="Phobius"/>
    </source>
</evidence>
<feature type="region of interest" description="Disordered" evidence="1">
    <location>
        <begin position="339"/>
        <end position="358"/>
    </location>
</feature>
<feature type="transmembrane region" description="Helical" evidence="2">
    <location>
        <begin position="54"/>
        <end position="74"/>
    </location>
</feature>
<organism evidence="3 4">
    <name type="scientific">Subtercola lobariae</name>
    <dbReference type="NCBI Taxonomy" id="1588641"/>
    <lineage>
        <taxon>Bacteria</taxon>
        <taxon>Bacillati</taxon>
        <taxon>Actinomycetota</taxon>
        <taxon>Actinomycetes</taxon>
        <taxon>Micrococcales</taxon>
        <taxon>Microbacteriaceae</taxon>
        <taxon>Subtercola</taxon>
    </lineage>
</organism>
<feature type="transmembrane region" description="Helical" evidence="2">
    <location>
        <begin position="243"/>
        <end position="269"/>
    </location>
</feature>
<feature type="compositionally biased region" description="Low complexity" evidence="1">
    <location>
        <begin position="23"/>
        <end position="44"/>
    </location>
</feature>
<evidence type="ECO:0000313" key="4">
    <source>
        <dbReference type="Proteomes" id="UP000598775"/>
    </source>
</evidence>
<dbReference type="InterPro" id="IPR027948">
    <property type="entry name" value="DUF4436"/>
</dbReference>
<dbReference type="Proteomes" id="UP000598775">
    <property type="component" value="Unassembled WGS sequence"/>
</dbReference>
<keyword evidence="2" id="KW-0812">Transmembrane</keyword>
<reference evidence="3 4" key="1">
    <citation type="journal article" date="2014" name="Int. J. Syst. Evol. Microbiol.">
        <title>Complete genome sequence of Corynebacterium casei LMG S-19264T (=DSM 44701T), isolated from a smear-ripened cheese.</title>
        <authorList>
            <consortium name="US DOE Joint Genome Institute (JGI-PGF)"/>
            <person name="Walter F."/>
            <person name="Albersmeier A."/>
            <person name="Kalinowski J."/>
            <person name="Ruckert C."/>
        </authorList>
    </citation>
    <scope>NUCLEOTIDE SEQUENCE [LARGE SCALE GENOMIC DNA]</scope>
    <source>
        <strain evidence="3 4">CGMCC 1.12976</strain>
    </source>
</reference>
<dbReference type="AlphaFoldDB" id="A0A917B875"/>
<protein>
    <submittedName>
        <fullName evidence="3">DUF4436 domain-containing protein</fullName>
    </submittedName>
</protein>
<evidence type="ECO:0000313" key="3">
    <source>
        <dbReference type="EMBL" id="GGF29183.1"/>
    </source>
</evidence>
<dbReference type="Pfam" id="PF14494">
    <property type="entry name" value="DUF4436"/>
    <property type="match status" value="1"/>
</dbReference>
<dbReference type="EMBL" id="BMGP01000004">
    <property type="protein sequence ID" value="GGF29183.1"/>
    <property type="molecule type" value="Genomic_DNA"/>
</dbReference>
<feature type="region of interest" description="Disordered" evidence="1">
    <location>
        <begin position="1"/>
        <end position="46"/>
    </location>
</feature>
<feature type="transmembrane region" description="Helical" evidence="2">
    <location>
        <begin position="276"/>
        <end position="296"/>
    </location>
</feature>